<proteinExistence type="predicted"/>
<gene>
    <name evidence="1" type="ORF">KUDE01_006547</name>
</gene>
<protein>
    <submittedName>
        <fullName evidence="1">Chitooligosaccharide deacetylase</fullName>
    </submittedName>
</protein>
<evidence type="ECO:0000313" key="1">
    <source>
        <dbReference type="EMBL" id="KAK1874799.1"/>
    </source>
</evidence>
<keyword evidence="2" id="KW-1185">Reference proteome</keyword>
<dbReference type="Proteomes" id="UP001228049">
    <property type="component" value="Unassembled WGS sequence"/>
</dbReference>
<comment type="caution">
    <text evidence="1">The sequence shown here is derived from an EMBL/GenBank/DDBJ whole genome shotgun (WGS) entry which is preliminary data.</text>
</comment>
<reference evidence="1" key="1">
    <citation type="submission" date="2023-04" db="EMBL/GenBank/DDBJ databases">
        <title>Chromosome-level genome of Chaenocephalus aceratus.</title>
        <authorList>
            <person name="Park H."/>
        </authorList>
    </citation>
    <scope>NUCLEOTIDE SEQUENCE</scope>
    <source>
        <strain evidence="1">DE</strain>
        <tissue evidence="1">Muscle</tissue>
    </source>
</reference>
<name>A0AAD9B385_DISEL</name>
<evidence type="ECO:0000313" key="2">
    <source>
        <dbReference type="Proteomes" id="UP001228049"/>
    </source>
</evidence>
<accession>A0AAD9B385</accession>
<sequence>MNCSLSTVRSGTVVGLRERSPDELQFIDGAFRDCSRFERGAQMNCSLSTVRSGTVVGLRERSPDELQFIDGAFRDCSRFEREEPR</sequence>
<dbReference type="AlphaFoldDB" id="A0AAD9B385"/>
<dbReference type="EMBL" id="JASDAP010000488">
    <property type="protein sequence ID" value="KAK1874799.1"/>
    <property type="molecule type" value="Genomic_DNA"/>
</dbReference>
<organism evidence="1 2">
    <name type="scientific">Dissostichus eleginoides</name>
    <name type="common">Patagonian toothfish</name>
    <name type="synonym">Dissostichus amissus</name>
    <dbReference type="NCBI Taxonomy" id="100907"/>
    <lineage>
        <taxon>Eukaryota</taxon>
        <taxon>Metazoa</taxon>
        <taxon>Chordata</taxon>
        <taxon>Craniata</taxon>
        <taxon>Vertebrata</taxon>
        <taxon>Euteleostomi</taxon>
        <taxon>Actinopterygii</taxon>
        <taxon>Neopterygii</taxon>
        <taxon>Teleostei</taxon>
        <taxon>Neoteleostei</taxon>
        <taxon>Acanthomorphata</taxon>
        <taxon>Eupercaria</taxon>
        <taxon>Perciformes</taxon>
        <taxon>Notothenioidei</taxon>
        <taxon>Nototheniidae</taxon>
        <taxon>Dissostichus</taxon>
    </lineage>
</organism>